<dbReference type="PROSITE" id="PS50850">
    <property type="entry name" value="MFS"/>
    <property type="match status" value="1"/>
</dbReference>
<evidence type="ECO:0000313" key="8">
    <source>
        <dbReference type="EMBL" id="MDU8992366.1"/>
    </source>
</evidence>
<sequence>MSSTQSYQPTDQETAPQTPFGLGWALFALALGGLGIGIGEFTPMGLLPTIAQGVDVSIPRAGWLISAYALGVVVGAPLIAVFGGGIPRRRLLLGLMAVFTVGNLLSALAFGFPTLLAARFFAGLPHGAFFGVASLVAAELSPPDRRARAVARILLGLAIANVGGVPLATWLGQTLGWRSSFGLVAVVTGVTFALIRLCVPQSGQPEPTTGARALRALLRPGVLLLLGAAAVGLGGMFAVYSYITPTLTHRAGLPSGAVPAVLAVWGLGMVVGNLAGGYLADRFPDSAPFVILTVFAAFLAVFAVVSTSPVGAVVGVFTIGTSFAIVPCLQSRLMDVAADAQTLAAAGNHAAGNLANALGAWLGGVAIDLGGGWASPAWVGVAMTAAGLLFLVAARTQWRDAA</sequence>
<dbReference type="InterPro" id="IPR020846">
    <property type="entry name" value="MFS_dom"/>
</dbReference>
<dbReference type="Gene3D" id="1.20.1250.20">
    <property type="entry name" value="MFS general substrate transporter like domains"/>
    <property type="match status" value="1"/>
</dbReference>
<feature type="transmembrane region" description="Helical" evidence="6">
    <location>
        <begin position="287"/>
        <end position="305"/>
    </location>
</feature>
<evidence type="ECO:0000256" key="4">
    <source>
        <dbReference type="ARBA" id="ARBA00022989"/>
    </source>
</evidence>
<comment type="caution">
    <text evidence="8">The sequence shown here is derived from an EMBL/GenBank/DDBJ whole genome shotgun (WGS) entry which is preliminary data.</text>
</comment>
<feature type="transmembrane region" description="Helical" evidence="6">
    <location>
        <begin position="350"/>
        <end position="367"/>
    </location>
</feature>
<dbReference type="PANTHER" id="PTHR43124:SF3">
    <property type="entry name" value="CHLORAMPHENICOL EFFLUX PUMP RV0191"/>
    <property type="match status" value="1"/>
</dbReference>
<feature type="domain" description="Major facilitator superfamily (MFS) profile" evidence="7">
    <location>
        <begin position="25"/>
        <end position="399"/>
    </location>
</feature>
<keyword evidence="3 6" id="KW-0812">Transmembrane</keyword>
<evidence type="ECO:0000313" key="9">
    <source>
        <dbReference type="Proteomes" id="UP001257627"/>
    </source>
</evidence>
<dbReference type="InterPro" id="IPR011701">
    <property type="entry name" value="MFS"/>
</dbReference>
<dbReference type="CDD" id="cd17324">
    <property type="entry name" value="MFS_NepI_like"/>
    <property type="match status" value="1"/>
</dbReference>
<organism evidence="8 9">
    <name type="scientific">Streptomyces mirabilis</name>
    <dbReference type="NCBI Taxonomy" id="68239"/>
    <lineage>
        <taxon>Bacteria</taxon>
        <taxon>Bacillati</taxon>
        <taxon>Actinomycetota</taxon>
        <taxon>Actinomycetes</taxon>
        <taxon>Kitasatosporales</taxon>
        <taxon>Streptomycetaceae</taxon>
        <taxon>Streptomyces</taxon>
    </lineage>
</organism>
<feature type="transmembrane region" description="Helical" evidence="6">
    <location>
        <begin position="91"/>
        <end position="112"/>
    </location>
</feature>
<comment type="subcellular location">
    <subcellularLocation>
        <location evidence="1">Cell membrane</location>
        <topology evidence="1">Multi-pass membrane protein</topology>
    </subcellularLocation>
</comment>
<feature type="transmembrane region" description="Helical" evidence="6">
    <location>
        <begin position="150"/>
        <end position="171"/>
    </location>
</feature>
<dbReference type="InterPro" id="IPR050189">
    <property type="entry name" value="MFS_Efflux_Transporters"/>
</dbReference>
<feature type="transmembrane region" description="Helical" evidence="6">
    <location>
        <begin position="118"/>
        <end position="138"/>
    </location>
</feature>
<dbReference type="RefSeq" id="WP_316732534.1">
    <property type="nucleotide sequence ID" value="NZ_JARAKF010000001.1"/>
</dbReference>
<dbReference type="Proteomes" id="UP001257627">
    <property type="component" value="Unassembled WGS sequence"/>
</dbReference>
<keyword evidence="5 6" id="KW-0472">Membrane</keyword>
<feature type="transmembrane region" description="Helical" evidence="6">
    <location>
        <begin position="21"/>
        <end position="41"/>
    </location>
</feature>
<evidence type="ECO:0000256" key="5">
    <source>
        <dbReference type="ARBA" id="ARBA00023136"/>
    </source>
</evidence>
<keyword evidence="4 6" id="KW-1133">Transmembrane helix</keyword>
<dbReference type="EMBL" id="JARAKF010000001">
    <property type="protein sequence ID" value="MDU8992366.1"/>
    <property type="molecule type" value="Genomic_DNA"/>
</dbReference>
<dbReference type="Pfam" id="PF07690">
    <property type="entry name" value="MFS_1"/>
    <property type="match status" value="1"/>
</dbReference>
<evidence type="ECO:0000256" key="1">
    <source>
        <dbReference type="ARBA" id="ARBA00004651"/>
    </source>
</evidence>
<evidence type="ECO:0000259" key="7">
    <source>
        <dbReference type="PROSITE" id="PS50850"/>
    </source>
</evidence>
<protein>
    <submittedName>
        <fullName evidence="8">MFS transporter</fullName>
    </submittedName>
</protein>
<gene>
    <name evidence="8" type="ORF">PU648_08345</name>
</gene>
<proteinExistence type="predicted"/>
<keyword evidence="9" id="KW-1185">Reference proteome</keyword>
<feature type="transmembrane region" description="Helical" evidence="6">
    <location>
        <begin position="255"/>
        <end position="275"/>
    </location>
</feature>
<feature type="transmembrane region" description="Helical" evidence="6">
    <location>
        <begin position="311"/>
        <end position="329"/>
    </location>
</feature>
<reference evidence="8 9" key="1">
    <citation type="submission" date="2023-02" db="EMBL/GenBank/DDBJ databases">
        <authorList>
            <person name="Maleckis M."/>
        </authorList>
    </citation>
    <scope>NUCLEOTIDE SEQUENCE [LARGE SCALE GENOMIC DNA]</scope>
    <source>
        <strain evidence="8 9">P8-A2</strain>
    </source>
</reference>
<evidence type="ECO:0000256" key="2">
    <source>
        <dbReference type="ARBA" id="ARBA00022475"/>
    </source>
</evidence>
<name>A0ABU3UEL6_9ACTN</name>
<dbReference type="InterPro" id="IPR036259">
    <property type="entry name" value="MFS_trans_sf"/>
</dbReference>
<accession>A0ABU3UEL6</accession>
<feature type="transmembrane region" description="Helical" evidence="6">
    <location>
        <begin position="61"/>
        <end position="84"/>
    </location>
</feature>
<dbReference type="PANTHER" id="PTHR43124">
    <property type="entry name" value="PURINE EFFLUX PUMP PBUE"/>
    <property type="match status" value="1"/>
</dbReference>
<evidence type="ECO:0000256" key="3">
    <source>
        <dbReference type="ARBA" id="ARBA00022692"/>
    </source>
</evidence>
<keyword evidence="2" id="KW-1003">Cell membrane</keyword>
<feature type="transmembrane region" description="Helical" evidence="6">
    <location>
        <begin position="220"/>
        <end position="243"/>
    </location>
</feature>
<dbReference type="SUPFAM" id="SSF103473">
    <property type="entry name" value="MFS general substrate transporter"/>
    <property type="match status" value="1"/>
</dbReference>
<feature type="transmembrane region" description="Helical" evidence="6">
    <location>
        <begin position="373"/>
        <end position="394"/>
    </location>
</feature>
<feature type="transmembrane region" description="Helical" evidence="6">
    <location>
        <begin position="177"/>
        <end position="199"/>
    </location>
</feature>
<evidence type="ECO:0000256" key="6">
    <source>
        <dbReference type="SAM" id="Phobius"/>
    </source>
</evidence>